<feature type="repeat" description="TPR" evidence="5">
    <location>
        <begin position="568"/>
        <end position="601"/>
    </location>
</feature>
<dbReference type="PROSITE" id="PS50011">
    <property type="entry name" value="PROTEIN_KINASE_DOM"/>
    <property type="match status" value="1"/>
</dbReference>
<dbReference type="PANTHER" id="PTHR43289">
    <property type="entry name" value="MITOGEN-ACTIVATED PROTEIN KINASE KINASE KINASE 20-RELATED"/>
    <property type="match status" value="1"/>
</dbReference>
<keyword evidence="2 6" id="KW-0547">Nucleotide-binding</keyword>
<keyword evidence="9" id="KW-1185">Reference proteome</keyword>
<dbReference type="PROSITE" id="PS00108">
    <property type="entry name" value="PROTEIN_KINASE_ST"/>
    <property type="match status" value="1"/>
</dbReference>
<dbReference type="Pfam" id="PF00069">
    <property type="entry name" value="Pkinase"/>
    <property type="match status" value="1"/>
</dbReference>
<evidence type="ECO:0000313" key="8">
    <source>
        <dbReference type="EMBL" id="MBO1318762.1"/>
    </source>
</evidence>
<dbReference type="InterPro" id="IPR000719">
    <property type="entry name" value="Prot_kinase_dom"/>
</dbReference>
<dbReference type="GO" id="GO:0005524">
    <property type="term" value="F:ATP binding"/>
    <property type="evidence" value="ECO:0007669"/>
    <property type="project" value="UniProtKB-UniRule"/>
</dbReference>
<dbReference type="InterPro" id="IPR011009">
    <property type="entry name" value="Kinase-like_dom_sf"/>
</dbReference>
<sequence length="962" mass="109369">MPANELSRSFDPSCLPPNDEVARERWFHQVLMSAMGQQRSRRRAFIEAACLGHDQFLNTLMSRLDEAESFETNPGDEPEEPYRTHVGPYRIEGELGRGGMGVVYLATREDDFTMQVAVKLVRAGLDSERLLRAFQQERQILASLQHPSIAHIYDGGTTDDGRPYLVMEYVEGMPLNEYLDAHKLDMQECLKLFVKICKAVSFAHQKMVIHRDLKSSNVLITPDGEPKLLDFGIAAFMDPQTRAPLMRTFDENGRMTPEYASPEQVCGERLTAAADVYSLGVILYEMLSGCLPFRFKTTNPLEWQEKICNEEPLKPSAVLRLRRRHQENWRWGRLPAWRRISRDLDAVVAKALAKKINDRYASADALARDIKRSLQHRPVAARPAGLGYSLRRMFRRNYMQIAVFLIISGLALTAWQQRAEAIHERDVADRERRATMDVTEFLNDLFREANPKLNRDKPLTVLEMLDRGIERIESDMNDHPWIRARLYFGMGETFTSFGDMGRAEDLFRKGLALRRSMDIPTDRLLFHLERQLAVALRENGKVDASLDMLLQAARTQKELPVLHKKDAADVAVEIGQAYFSMGWYAEAESAFQKAVQLLDQVQGRDLPRGAAFNGLANICYYTGDAPSQEVYLAAAMENFCRIQNEKPMAYHTLASNHAHLLSSKGSLLRAEVQYRAALQFVDSHAKDGAHPSTVSITEGLMGVLLKQQQADAAEALVHREEGLIFKIWGERGRGLLFYPLTRRAQIAVQRGQFEAALQLFGEVAELVDRGDGRPYSHPDLVKTHIMLHEYDQARALAESAVNYMIESNTAQDPKMAEYQLLLAEIAAHKGQHEEARCHQEQAKVVMTSLGMWDLAWGGLLRVEMAGTALAQGDLLRAARLLDEARPLVNHYFHAGHTAFGKMFHYQAVLLIENGDLDRAVRLLDRSTRILARHATLNRHELNQVRLLRRLINQRLRQSWVRS</sequence>
<keyword evidence="4 6" id="KW-0067">ATP-binding</keyword>
<dbReference type="Pfam" id="PF13181">
    <property type="entry name" value="TPR_8"/>
    <property type="match status" value="1"/>
</dbReference>
<dbReference type="InterPro" id="IPR008271">
    <property type="entry name" value="Ser/Thr_kinase_AS"/>
</dbReference>
<accession>A0A8J7Q5Z7</accession>
<feature type="repeat" description="TPR" evidence="5">
    <location>
        <begin position="484"/>
        <end position="517"/>
    </location>
</feature>
<dbReference type="PROSITE" id="PS50005">
    <property type="entry name" value="TPR"/>
    <property type="match status" value="2"/>
</dbReference>
<dbReference type="InterPro" id="IPR017441">
    <property type="entry name" value="Protein_kinase_ATP_BS"/>
</dbReference>
<feature type="binding site" evidence="6">
    <location>
        <position position="119"/>
    </location>
    <ligand>
        <name>ATP</name>
        <dbReference type="ChEBI" id="CHEBI:30616"/>
    </ligand>
</feature>
<evidence type="ECO:0000256" key="6">
    <source>
        <dbReference type="PROSITE-ProRule" id="PRU10141"/>
    </source>
</evidence>
<dbReference type="EMBL" id="JAFREP010000007">
    <property type="protein sequence ID" value="MBO1318762.1"/>
    <property type="molecule type" value="Genomic_DNA"/>
</dbReference>
<feature type="domain" description="Protein kinase" evidence="7">
    <location>
        <begin position="89"/>
        <end position="379"/>
    </location>
</feature>
<protein>
    <submittedName>
        <fullName evidence="8">Protein kinase</fullName>
    </submittedName>
</protein>
<dbReference type="RefSeq" id="WP_207858452.1">
    <property type="nucleotide sequence ID" value="NZ_JAFREP010000007.1"/>
</dbReference>
<dbReference type="AlphaFoldDB" id="A0A8J7Q5Z7"/>
<evidence type="ECO:0000256" key="3">
    <source>
        <dbReference type="ARBA" id="ARBA00022777"/>
    </source>
</evidence>
<gene>
    <name evidence="8" type="ORF">J3U88_09840</name>
</gene>
<name>A0A8J7Q5Z7_9BACT</name>
<evidence type="ECO:0000313" key="9">
    <source>
        <dbReference type="Proteomes" id="UP000664417"/>
    </source>
</evidence>
<dbReference type="InterPro" id="IPR019734">
    <property type="entry name" value="TPR_rpt"/>
</dbReference>
<evidence type="ECO:0000256" key="2">
    <source>
        <dbReference type="ARBA" id="ARBA00022741"/>
    </source>
</evidence>
<dbReference type="Gene3D" id="3.30.200.20">
    <property type="entry name" value="Phosphorylase Kinase, domain 1"/>
    <property type="match status" value="1"/>
</dbReference>
<keyword evidence="3 8" id="KW-0418">Kinase</keyword>
<keyword evidence="5" id="KW-0802">TPR repeat</keyword>
<dbReference type="InterPro" id="IPR011990">
    <property type="entry name" value="TPR-like_helical_dom_sf"/>
</dbReference>
<dbReference type="SMART" id="SM00220">
    <property type="entry name" value="S_TKc"/>
    <property type="match status" value="1"/>
</dbReference>
<dbReference type="SUPFAM" id="SSF48452">
    <property type="entry name" value="TPR-like"/>
    <property type="match status" value="2"/>
</dbReference>
<organism evidence="8 9">
    <name type="scientific">Acanthopleuribacter pedis</name>
    <dbReference type="NCBI Taxonomy" id="442870"/>
    <lineage>
        <taxon>Bacteria</taxon>
        <taxon>Pseudomonadati</taxon>
        <taxon>Acidobacteriota</taxon>
        <taxon>Holophagae</taxon>
        <taxon>Acanthopleuribacterales</taxon>
        <taxon>Acanthopleuribacteraceae</taxon>
        <taxon>Acanthopleuribacter</taxon>
    </lineage>
</organism>
<evidence type="ECO:0000256" key="5">
    <source>
        <dbReference type="PROSITE-ProRule" id="PRU00339"/>
    </source>
</evidence>
<keyword evidence="1" id="KW-0808">Transferase</keyword>
<dbReference type="CDD" id="cd14014">
    <property type="entry name" value="STKc_PknB_like"/>
    <property type="match status" value="1"/>
</dbReference>
<reference evidence="8" key="1">
    <citation type="submission" date="2021-03" db="EMBL/GenBank/DDBJ databases">
        <authorList>
            <person name="Wang G."/>
        </authorList>
    </citation>
    <scope>NUCLEOTIDE SEQUENCE</scope>
    <source>
        <strain evidence="8">KCTC 12899</strain>
    </source>
</reference>
<dbReference type="SMART" id="SM00028">
    <property type="entry name" value="TPR"/>
    <property type="match status" value="5"/>
</dbReference>
<evidence type="ECO:0000256" key="4">
    <source>
        <dbReference type="ARBA" id="ARBA00022840"/>
    </source>
</evidence>
<dbReference type="PROSITE" id="PS00107">
    <property type="entry name" value="PROTEIN_KINASE_ATP"/>
    <property type="match status" value="1"/>
</dbReference>
<evidence type="ECO:0000259" key="7">
    <source>
        <dbReference type="PROSITE" id="PS50011"/>
    </source>
</evidence>
<comment type="caution">
    <text evidence="8">The sequence shown here is derived from an EMBL/GenBank/DDBJ whole genome shotgun (WGS) entry which is preliminary data.</text>
</comment>
<dbReference type="Gene3D" id="1.25.40.10">
    <property type="entry name" value="Tetratricopeptide repeat domain"/>
    <property type="match status" value="3"/>
</dbReference>
<evidence type="ECO:0000256" key="1">
    <source>
        <dbReference type="ARBA" id="ARBA00022679"/>
    </source>
</evidence>
<dbReference type="GO" id="GO:0004674">
    <property type="term" value="F:protein serine/threonine kinase activity"/>
    <property type="evidence" value="ECO:0007669"/>
    <property type="project" value="TreeGrafter"/>
</dbReference>
<proteinExistence type="predicted"/>
<dbReference type="Proteomes" id="UP000664417">
    <property type="component" value="Unassembled WGS sequence"/>
</dbReference>
<dbReference type="PANTHER" id="PTHR43289:SF34">
    <property type="entry name" value="SERINE_THREONINE-PROTEIN KINASE YBDM-RELATED"/>
    <property type="match status" value="1"/>
</dbReference>
<dbReference type="SUPFAM" id="SSF56112">
    <property type="entry name" value="Protein kinase-like (PK-like)"/>
    <property type="match status" value="1"/>
</dbReference>
<dbReference type="Gene3D" id="1.10.510.10">
    <property type="entry name" value="Transferase(Phosphotransferase) domain 1"/>
    <property type="match status" value="1"/>
</dbReference>